<accession>K4CZ27</accession>
<dbReference type="AlphaFoldDB" id="K4CZ27"/>
<reference evidence="2" key="2">
    <citation type="submission" date="2015-06" db="UniProtKB">
        <authorList>
            <consortium name="EnsemblPlants"/>
        </authorList>
    </citation>
    <scope>IDENTIFICATION</scope>
    <source>
        <strain evidence="2">cv. Heinz 1706</strain>
    </source>
</reference>
<dbReference type="HOGENOM" id="CLU_3369410_0_0_1"/>
<evidence type="ECO:0000313" key="3">
    <source>
        <dbReference type="Proteomes" id="UP000004994"/>
    </source>
</evidence>
<name>K4CZ27_SOLLC</name>
<protein>
    <submittedName>
        <fullName evidence="2">Uncharacterized protein</fullName>
    </submittedName>
</protein>
<evidence type="ECO:0000313" key="2">
    <source>
        <dbReference type="EnsemblPlants" id="Solyc10g019090.1.1"/>
    </source>
</evidence>
<sequence length="35" mass="3726">MELKTFQSTRTAPTGPSPIHHGGTSNSGSYNFCTI</sequence>
<feature type="compositionally biased region" description="Polar residues" evidence="1">
    <location>
        <begin position="1"/>
        <end position="14"/>
    </location>
</feature>
<keyword evidence="3" id="KW-1185">Reference proteome</keyword>
<reference evidence="2" key="1">
    <citation type="journal article" date="2012" name="Nature">
        <title>The tomato genome sequence provides insights into fleshy fruit evolution.</title>
        <authorList>
            <consortium name="Tomato Genome Consortium"/>
        </authorList>
    </citation>
    <scope>NUCLEOTIDE SEQUENCE [LARGE SCALE GENOMIC DNA]</scope>
    <source>
        <strain evidence="2">cv. Heinz 1706</strain>
    </source>
</reference>
<proteinExistence type="predicted"/>
<dbReference type="Proteomes" id="UP000004994">
    <property type="component" value="Chromosome 10"/>
</dbReference>
<dbReference type="Gramene" id="Solyc10g019090.1.1">
    <property type="protein sequence ID" value="Solyc10g019090.1.1"/>
    <property type="gene ID" value="Solyc10g019090.1"/>
</dbReference>
<feature type="region of interest" description="Disordered" evidence="1">
    <location>
        <begin position="1"/>
        <end position="35"/>
    </location>
</feature>
<organism evidence="2">
    <name type="scientific">Solanum lycopersicum</name>
    <name type="common">Tomato</name>
    <name type="synonym">Lycopersicon esculentum</name>
    <dbReference type="NCBI Taxonomy" id="4081"/>
    <lineage>
        <taxon>Eukaryota</taxon>
        <taxon>Viridiplantae</taxon>
        <taxon>Streptophyta</taxon>
        <taxon>Embryophyta</taxon>
        <taxon>Tracheophyta</taxon>
        <taxon>Spermatophyta</taxon>
        <taxon>Magnoliopsida</taxon>
        <taxon>eudicotyledons</taxon>
        <taxon>Gunneridae</taxon>
        <taxon>Pentapetalae</taxon>
        <taxon>asterids</taxon>
        <taxon>lamiids</taxon>
        <taxon>Solanales</taxon>
        <taxon>Solanaceae</taxon>
        <taxon>Solanoideae</taxon>
        <taxon>Solaneae</taxon>
        <taxon>Solanum</taxon>
        <taxon>Solanum subgen. Lycopersicon</taxon>
    </lineage>
</organism>
<dbReference type="EnsemblPlants" id="Solyc10g019090.1.1">
    <property type="protein sequence ID" value="Solyc10g019090.1.1"/>
    <property type="gene ID" value="Solyc10g019090.1"/>
</dbReference>
<feature type="compositionally biased region" description="Polar residues" evidence="1">
    <location>
        <begin position="23"/>
        <end position="35"/>
    </location>
</feature>
<evidence type="ECO:0000256" key="1">
    <source>
        <dbReference type="SAM" id="MobiDB-lite"/>
    </source>
</evidence>
<dbReference type="PaxDb" id="4081-Solyc10g019090.1.1"/>
<dbReference type="InParanoid" id="K4CZ27"/>